<evidence type="ECO:0000313" key="3">
    <source>
        <dbReference type="Proteomes" id="UP001162834"/>
    </source>
</evidence>
<accession>A0A9E6Y0R5</accession>
<dbReference type="InterPro" id="IPR038071">
    <property type="entry name" value="UROD/MetE-like_sf"/>
</dbReference>
<keyword evidence="3" id="KW-1185">Reference proteome</keyword>
<dbReference type="Pfam" id="PF01717">
    <property type="entry name" value="Meth_synt_2"/>
    <property type="match status" value="1"/>
</dbReference>
<dbReference type="PANTHER" id="PTHR43844">
    <property type="entry name" value="METHIONINE SYNTHASE"/>
    <property type="match status" value="1"/>
</dbReference>
<gene>
    <name evidence="2" type="ORF">DSM104329_03711</name>
</gene>
<dbReference type="GO" id="GO:0003871">
    <property type="term" value="F:5-methyltetrahydropteroyltriglutamate-homocysteine S-methyltransferase activity"/>
    <property type="evidence" value="ECO:0007669"/>
    <property type="project" value="InterPro"/>
</dbReference>
<organism evidence="2 3">
    <name type="scientific">Capillimicrobium parvum</name>
    <dbReference type="NCBI Taxonomy" id="2884022"/>
    <lineage>
        <taxon>Bacteria</taxon>
        <taxon>Bacillati</taxon>
        <taxon>Actinomycetota</taxon>
        <taxon>Thermoleophilia</taxon>
        <taxon>Solirubrobacterales</taxon>
        <taxon>Capillimicrobiaceae</taxon>
        <taxon>Capillimicrobium</taxon>
    </lineage>
</organism>
<dbReference type="GO" id="GO:0009086">
    <property type="term" value="P:methionine biosynthetic process"/>
    <property type="evidence" value="ECO:0007669"/>
    <property type="project" value="InterPro"/>
</dbReference>
<proteinExistence type="predicted"/>
<evidence type="ECO:0000313" key="2">
    <source>
        <dbReference type="EMBL" id="UGS37296.1"/>
    </source>
</evidence>
<reference evidence="2" key="1">
    <citation type="journal article" date="2022" name="Int. J. Syst. Evol. Microbiol.">
        <title>Pseudomonas aegrilactucae sp. nov. and Pseudomonas morbosilactucae sp. nov., pathogens causing bacterial rot of lettuce in Japan.</title>
        <authorList>
            <person name="Sawada H."/>
            <person name="Fujikawa T."/>
            <person name="Satou M."/>
        </authorList>
    </citation>
    <scope>NUCLEOTIDE SEQUENCE</scope>
    <source>
        <strain evidence="2">0166_1</strain>
    </source>
</reference>
<dbReference type="PANTHER" id="PTHR43844:SF2">
    <property type="entry name" value="SYNTHASE, VITAMIN-B12 INDEPENDENT, PUTATIVE (AFU_ORTHOLOGUE AFUA_3G12060)-RELATED"/>
    <property type="match status" value="1"/>
</dbReference>
<protein>
    <recommendedName>
        <fullName evidence="1">Cobalamin-independent methionine synthase MetE C-terminal/archaeal domain-containing protein</fullName>
    </recommendedName>
</protein>
<dbReference type="KEGG" id="sbae:DSM104329_03711"/>
<dbReference type="EMBL" id="CP087164">
    <property type="protein sequence ID" value="UGS37296.1"/>
    <property type="molecule type" value="Genomic_DNA"/>
</dbReference>
<evidence type="ECO:0000259" key="1">
    <source>
        <dbReference type="Pfam" id="PF01717"/>
    </source>
</evidence>
<sequence>MTTAPLTAARTTREVPRAEMVGSLLKPPRLMELFREVYDGISAQETLVPPERDERLHALRAAAAEATREAVARQLEIGLDVVGDGEMRRGYFLNSLYDGVKGLESLPADDDPIFAMEPFVADRITKTGNPLADELEYLRTLTDHPVKASIPAPSIYHMEGHARSEDVYPDAYAFIADVVAVEREMVRETVAAGADYVQFDYPIYTTLVDPNAGQMVSSESDKAFAHALRSDAAVLDGLPDDVTTAIHMCRGNFKSESIVTGALDPVAERVFNELPHDRFLMEWNDEAHTGGFDAIRFVPKGKVVVMGLVSTQSSRLETADELLRKLDEAQRFLPVEQLAISPQCGFSSFFEGNENAREVMWRKLELVVEVADRVWPR</sequence>
<dbReference type="Proteomes" id="UP001162834">
    <property type="component" value="Chromosome"/>
</dbReference>
<name>A0A9E6Y0R5_9ACTN</name>
<dbReference type="InterPro" id="IPR002629">
    <property type="entry name" value="Met_Synth_C/arc"/>
</dbReference>
<feature type="domain" description="Cobalamin-independent methionine synthase MetE C-terminal/archaeal" evidence="1">
    <location>
        <begin position="60"/>
        <end position="348"/>
    </location>
</feature>
<dbReference type="GO" id="GO:0008270">
    <property type="term" value="F:zinc ion binding"/>
    <property type="evidence" value="ECO:0007669"/>
    <property type="project" value="InterPro"/>
</dbReference>
<dbReference type="Gene3D" id="3.20.20.210">
    <property type="match status" value="1"/>
</dbReference>
<dbReference type="SUPFAM" id="SSF51726">
    <property type="entry name" value="UROD/MetE-like"/>
    <property type="match status" value="1"/>
</dbReference>
<dbReference type="RefSeq" id="WP_259311353.1">
    <property type="nucleotide sequence ID" value="NZ_CP087164.1"/>
</dbReference>
<dbReference type="AlphaFoldDB" id="A0A9E6Y0R5"/>
<dbReference type="CDD" id="cd03311">
    <property type="entry name" value="CIMS_C_terminal_like"/>
    <property type="match status" value="1"/>
</dbReference>